<feature type="binding site" evidence="19">
    <location>
        <position position="35"/>
    </location>
    <ligand>
        <name>GTP</name>
        <dbReference type="ChEBI" id="CHEBI:37565"/>
    </ligand>
</feature>
<dbReference type="GO" id="GO:0043752">
    <property type="term" value="F:adenosylcobinamide kinase activity"/>
    <property type="evidence" value="ECO:0007669"/>
    <property type="project" value="UniProtKB-EC"/>
</dbReference>
<reference evidence="20 21" key="1">
    <citation type="journal article" date="2014" name="Int. J. Syst. Evol. Microbiol.">
        <title>Celeribacter indicus sp. nov., a polycyclic aromatic hydrocarbon-degrading bacterium from deep-sea sediment and reclassification of Huaishuia halophila as Celeribacter halophilus comb. nov.</title>
        <authorList>
            <person name="Lai Q."/>
            <person name="Cao J."/>
            <person name="Yuan J."/>
            <person name="Li F."/>
            <person name="Shao Z."/>
        </authorList>
    </citation>
    <scope>NUCLEOTIDE SEQUENCE [LARGE SCALE GENOMIC DNA]</scope>
    <source>
        <strain evidence="20">P73</strain>
    </source>
</reference>
<dbReference type="EMBL" id="CP004393">
    <property type="protein sequence ID" value="AJE48540.1"/>
    <property type="molecule type" value="Genomic_DNA"/>
</dbReference>
<keyword evidence="15 19" id="KW-0342">GTP-binding</keyword>
<dbReference type="PANTHER" id="PTHR34848:SF1">
    <property type="entry name" value="BIFUNCTIONAL ADENOSYLCOBALAMIN BIOSYNTHESIS PROTEIN COBU"/>
    <property type="match status" value="1"/>
</dbReference>
<comment type="pathway">
    <text evidence="5">Cofactor biosynthesis; adenosylcobalamin biosynthesis; adenosylcobalamin from cob(II)yrinate a,c-diamide: step 6/7.</text>
</comment>
<evidence type="ECO:0000256" key="11">
    <source>
        <dbReference type="ARBA" id="ARBA00022679"/>
    </source>
</evidence>
<evidence type="ECO:0000256" key="3">
    <source>
        <dbReference type="ARBA" id="ARBA00001522"/>
    </source>
</evidence>
<evidence type="ECO:0000256" key="1">
    <source>
        <dbReference type="ARBA" id="ARBA00000312"/>
    </source>
</evidence>
<comment type="catalytic activity">
    <reaction evidence="3">
        <text>adenosylcob(III)inamide + GTP = adenosylcob(III)inamide phosphate + GDP + H(+)</text>
        <dbReference type="Rhea" id="RHEA:15765"/>
        <dbReference type="ChEBI" id="CHEBI:2480"/>
        <dbReference type="ChEBI" id="CHEBI:15378"/>
        <dbReference type="ChEBI" id="CHEBI:37565"/>
        <dbReference type="ChEBI" id="CHEBI:58189"/>
        <dbReference type="ChEBI" id="CHEBI:58502"/>
        <dbReference type="EC" id="2.7.1.156"/>
    </reaction>
</comment>
<evidence type="ECO:0000256" key="13">
    <source>
        <dbReference type="ARBA" id="ARBA00022777"/>
    </source>
</evidence>
<keyword evidence="21" id="KW-1185">Reference proteome</keyword>
<sequence>MTLVYLATAQILDDETRTKVERHRADRGELWRTIEEPFRVDETVIAARRGEILLLDCATMWLTNHLLADHPLAAETDRLLAACARSAAEIVIVTNETGMGIVPENALARRFRIEQGTLNRRLAEHAARVIGVMAGLPFPLKGALPEGVA</sequence>
<dbReference type="STRING" id="1208324.P73_3825"/>
<evidence type="ECO:0000256" key="10">
    <source>
        <dbReference type="ARBA" id="ARBA00022573"/>
    </source>
</evidence>
<dbReference type="PANTHER" id="PTHR34848">
    <property type="match status" value="1"/>
</dbReference>
<dbReference type="UniPathway" id="UPA00148">
    <property type="reaction ID" value="UER00236"/>
</dbReference>
<evidence type="ECO:0000256" key="16">
    <source>
        <dbReference type="ARBA" id="ARBA00029570"/>
    </source>
</evidence>
<dbReference type="CDD" id="cd00544">
    <property type="entry name" value="CobU"/>
    <property type="match status" value="1"/>
</dbReference>
<dbReference type="EC" id="2.7.7.62" evidence="9"/>
<comment type="pathway">
    <text evidence="6">Cofactor biosynthesis; adenosylcobalamin biosynthesis; adenosylcobalamin from cob(II)yrinate a,c-diamide: step 5/7.</text>
</comment>
<feature type="binding site" evidence="19">
    <location>
        <begin position="7"/>
        <end position="9"/>
    </location>
    <ligand>
        <name>GTP</name>
        <dbReference type="ChEBI" id="CHEBI:37565"/>
    </ligand>
</feature>
<evidence type="ECO:0000313" key="21">
    <source>
        <dbReference type="Proteomes" id="UP000031521"/>
    </source>
</evidence>
<evidence type="ECO:0000256" key="9">
    <source>
        <dbReference type="ARBA" id="ARBA00012523"/>
    </source>
</evidence>
<comment type="function">
    <text evidence="4">Catalyzes ATP-dependent phosphorylation of adenosylcobinamide and addition of GMP to adenosylcobinamide phosphate.</text>
</comment>
<evidence type="ECO:0000256" key="14">
    <source>
        <dbReference type="ARBA" id="ARBA00022840"/>
    </source>
</evidence>
<feature type="binding site" evidence="19">
    <location>
        <begin position="24"/>
        <end position="27"/>
    </location>
    <ligand>
        <name>GTP</name>
        <dbReference type="ChEBI" id="CHEBI:37565"/>
    </ligand>
</feature>
<dbReference type="InterPro" id="IPR003203">
    <property type="entry name" value="CobU/CobP"/>
</dbReference>
<dbReference type="GO" id="GO:0008820">
    <property type="term" value="F:cobinamide phosphate guanylyltransferase activity"/>
    <property type="evidence" value="ECO:0007669"/>
    <property type="project" value="UniProtKB-EC"/>
</dbReference>
<dbReference type="GO" id="GO:0005525">
    <property type="term" value="F:GTP binding"/>
    <property type="evidence" value="ECO:0007669"/>
    <property type="project" value="UniProtKB-KW"/>
</dbReference>
<comment type="catalytic activity">
    <reaction evidence="2">
        <text>adenosylcob(III)inamide phosphate + GTP + H(+) = adenosylcob(III)inamide-GDP + diphosphate</text>
        <dbReference type="Rhea" id="RHEA:22712"/>
        <dbReference type="ChEBI" id="CHEBI:15378"/>
        <dbReference type="ChEBI" id="CHEBI:33019"/>
        <dbReference type="ChEBI" id="CHEBI:37565"/>
        <dbReference type="ChEBI" id="CHEBI:58502"/>
        <dbReference type="ChEBI" id="CHEBI:60487"/>
        <dbReference type="EC" id="2.7.7.62"/>
    </reaction>
</comment>
<accession>A0A0B5E583</accession>
<dbReference type="SUPFAM" id="SSF52540">
    <property type="entry name" value="P-loop containing nucleoside triphosphate hydrolases"/>
    <property type="match status" value="1"/>
</dbReference>
<evidence type="ECO:0000256" key="5">
    <source>
        <dbReference type="ARBA" id="ARBA00004692"/>
    </source>
</evidence>
<feature type="active site" description="GMP-histidine intermediate" evidence="18">
    <location>
        <position position="23"/>
    </location>
</feature>
<gene>
    <name evidence="20" type="ORF">P73_3825</name>
</gene>
<dbReference type="InterPro" id="IPR027417">
    <property type="entry name" value="P-loop_NTPase"/>
</dbReference>
<dbReference type="GO" id="GO:0005524">
    <property type="term" value="F:ATP binding"/>
    <property type="evidence" value="ECO:0007669"/>
    <property type="project" value="UniProtKB-KW"/>
</dbReference>
<evidence type="ECO:0000256" key="6">
    <source>
        <dbReference type="ARBA" id="ARBA00005159"/>
    </source>
</evidence>
<evidence type="ECO:0000256" key="7">
    <source>
        <dbReference type="ARBA" id="ARBA00007490"/>
    </source>
</evidence>
<keyword evidence="13 20" id="KW-0418">Kinase</keyword>
<evidence type="ECO:0000256" key="15">
    <source>
        <dbReference type="ARBA" id="ARBA00023134"/>
    </source>
</evidence>
<name>A0A0B5E583_9RHOB</name>
<evidence type="ECO:0000256" key="18">
    <source>
        <dbReference type="PIRSR" id="PIRSR006135-1"/>
    </source>
</evidence>
<evidence type="ECO:0000256" key="17">
    <source>
        <dbReference type="ARBA" id="ARBA00030571"/>
    </source>
</evidence>
<dbReference type="HOGENOM" id="CLU_094161_0_1_5"/>
<keyword evidence="14" id="KW-0067">ATP-binding</keyword>
<comment type="similarity">
    <text evidence="7">Belongs to the CobU/CobP family.</text>
</comment>
<feature type="binding site" evidence="19">
    <location>
        <position position="56"/>
    </location>
    <ligand>
        <name>GTP</name>
        <dbReference type="ChEBI" id="CHEBI:37565"/>
    </ligand>
</feature>
<evidence type="ECO:0000256" key="19">
    <source>
        <dbReference type="PIRSR" id="PIRSR006135-2"/>
    </source>
</evidence>
<evidence type="ECO:0000256" key="8">
    <source>
        <dbReference type="ARBA" id="ARBA00012016"/>
    </source>
</evidence>
<dbReference type="PIRSF" id="PIRSF006135">
    <property type="entry name" value="CobU"/>
    <property type="match status" value="1"/>
</dbReference>
<dbReference type="Pfam" id="PF02283">
    <property type="entry name" value="CobU"/>
    <property type="match status" value="1"/>
</dbReference>
<organism evidence="20 21">
    <name type="scientific">Celeribacter indicus</name>
    <dbReference type="NCBI Taxonomy" id="1208324"/>
    <lineage>
        <taxon>Bacteria</taxon>
        <taxon>Pseudomonadati</taxon>
        <taxon>Pseudomonadota</taxon>
        <taxon>Alphaproteobacteria</taxon>
        <taxon>Rhodobacterales</taxon>
        <taxon>Roseobacteraceae</taxon>
        <taxon>Celeribacter</taxon>
    </lineage>
</organism>
<protein>
    <recommendedName>
        <fullName evidence="16">Adenosylcobinamide kinase</fullName>
        <ecNumber evidence="8">2.7.1.156</ecNumber>
        <ecNumber evidence="9">2.7.7.62</ecNumber>
    </recommendedName>
    <alternativeName>
        <fullName evidence="17">Adenosylcobinamide-phosphate guanylyltransferase</fullName>
    </alternativeName>
</protein>
<evidence type="ECO:0000256" key="12">
    <source>
        <dbReference type="ARBA" id="ARBA00022741"/>
    </source>
</evidence>
<dbReference type="Proteomes" id="UP000031521">
    <property type="component" value="Chromosome"/>
</dbReference>
<dbReference type="EC" id="2.7.1.156" evidence="8"/>
<dbReference type="KEGG" id="cid:P73_3825"/>
<comment type="catalytic activity">
    <reaction evidence="1">
        <text>adenosylcob(III)inamide + ATP = adenosylcob(III)inamide phosphate + ADP + H(+)</text>
        <dbReference type="Rhea" id="RHEA:15769"/>
        <dbReference type="ChEBI" id="CHEBI:2480"/>
        <dbReference type="ChEBI" id="CHEBI:15378"/>
        <dbReference type="ChEBI" id="CHEBI:30616"/>
        <dbReference type="ChEBI" id="CHEBI:58502"/>
        <dbReference type="ChEBI" id="CHEBI:456216"/>
        <dbReference type="EC" id="2.7.1.156"/>
    </reaction>
</comment>
<keyword evidence="11" id="KW-0808">Transferase</keyword>
<dbReference type="AlphaFoldDB" id="A0A0B5E583"/>
<evidence type="ECO:0000256" key="4">
    <source>
        <dbReference type="ARBA" id="ARBA00003889"/>
    </source>
</evidence>
<proteinExistence type="inferred from homology"/>
<dbReference type="Gene3D" id="3.40.50.300">
    <property type="entry name" value="P-loop containing nucleotide triphosphate hydrolases"/>
    <property type="match status" value="1"/>
</dbReference>
<evidence type="ECO:0000313" key="20">
    <source>
        <dbReference type="EMBL" id="AJE48540.1"/>
    </source>
</evidence>
<keyword evidence="10" id="KW-0169">Cobalamin biosynthesis</keyword>
<evidence type="ECO:0000256" key="2">
    <source>
        <dbReference type="ARBA" id="ARBA00000711"/>
    </source>
</evidence>
<dbReference type="GO" id="GO:0009236">
    <property type="term" value="P:cobalamin biosynthetic process"/>
    <property type="evidence" value="ECO:0007669"/>
    <property type="project" value="UniProtKB-UniPathway"/>
</dbReference>
<keyword evidence="12 19" id="KW-0547">Nucleotide-binding</keyword>